<organism evidence="2 3">
    <name type="scientific">Actinomadura yumaensis</name>
    <dbReference type="NCBI Taxonomy" id="111807"/>
    <lineage>
        <taxon>Bacteria</taxon>
        <taxon>Bacillati</taxon>
        <taxon>Actinomycetota</taxon>
        <taxon>Actinomycetes</taxon>
        <taxon>Streptosporangiales</taxon>
        <taxon>Thermomonosporaceae</taxon>
        <taxon>Actinomadura</taxon>
    </lineage>
</organism>
<gene>
    <name evidence="2" type="ORF">ACFQKB_10040</name>
</gene>
<dbReference type="RefSeq" id="WP_160820608.1">
    <property type="nucleotide sequence ID" value="NZ_JBHSXE010000001.1"/>
</dbReference>
<keyword evidence="1" id="KW-0732">Signal</keyword>
<reference evidence="3" key="1">
    <citation type="journal article" date="2019" name="Int. J. Syst. Evol. Microbiol.">
        <title>The Global Catalogue of Microorganisms (GCM) 10K type strain sequencing project: providing services to taxonomists for standard genome sequencing and annotation.</title>
        <authorList>
            <consortium name="The Broad Institute Genomics Platform"/>
            <consortium name="The Broad Institute Genome Sequencing Center for Infectious Disease"/>
            <person name="Wu L."/>
            <person name="Ma J."/>
        </authorList>
    </citation>
    <scope>NUCLEOTIDE SEQUENCE [LARGE SCALE GENOMIC DNA]</scope>
    <source>
        <strain evidence="3">JCM 3369</strain>
    </source>
</reference>
<sequence length="198" mass="21221">MNWRAFALRGAAGLVGTALLAAAMWLHSVKPQVEARTLDPIRANGTVGEQTGNREFSLTVERVDAARSLAPSLTSGRPVGTDGVYLVVRVRVMSHRKPLKLRSATLEAPGGLTYDSSPRSGAKDVVPPDVQPMLWTSTAFVFELPKDRLDGTHLVVGTGGLLPQLSAAVDVDLGITDARERALLGTARDRYDVQAERP</sequence>
<evidence type="ECO:0008006" key="4">
    <source>
        <dbReference type="Google" id="ProtNLM"/>
    </source>
</evidence>
<dbReference type="Proteomes" id="UP001596380">
    <property type="component" value="Unassembled WGS sequence"/>
</dbReference>
<protein>
    <recommendedName>
        <fullName evidence="4">DUF4352 domain-containing protein</fullName>
    </recommendedName>
</protein>
<evidence type="ECO:0000313" key="3">
    <source>
        <dbReference type="Proteomes" id="UP001596380"/>
    </source>
</evidence>
<name>A0ABW2CGJ4_9ACTN</name>
<keyword evidence="3" id="KW-1185">Reference proteome</keyword>
<dbReference type="EMBL" id="JBHSXS010000004">
    <property type="protein sequence ID" value="MFC6880104.1"/>
    <property type="molecule type" value="Genomic_DNA"/>
</dbReference>
<proteinExistence type="predicted"/>
<comment type="caution">
    <text evidence="2">The sequence shown here is derived from an EMBL/GenBank/DDBJ whole genome shotgun (WGS) entry which is preliminary data.</text>
</comment>
<dbReference type="Gene3D" id="2.60.40.1240">
    <property type="match status" value="1"/>
</dbReference>
<evidence type="ECO:0000313" key="2">
    <source>
        <dbReference type="EMBL" id="MFC6880104.1"/>
    </source>
</evidence>
<dbReference type="InterPro" id="IPR029050">
    <property type="entry name" value="Immunoprotect_excell_Ig-like"/>
</dbReference>
<evidence type="ECO:0000256" key="1">
    <source>
        <dbReference type="ARBA" id="ARBA00022729"/>
    </source>
</evidence>
<accession>A0ABW2CGJ4</accession>